<name>A7I368_CAMHC</name>
<feature type="signal peptide" evidence="1">
    <location>
        <begin position="1"/>
        <end position="20"/>
    </location>
</feature>
<dbReference type="STRING" id="360107.CHAB381_1410"/>
<dbReference type="Proteomes" id="UP000002407">
    <property type="component" value="Chromosome"/>
</dbReference>
<dbReference type="KEGG" id="cha:CHAB381_1410"/>
<dbReference type="EMBL" id="CP000776">
    <property type="protein sequence ID" value="ABS51118.1"/>
    <property type="molecule type" value="Genomic_DNA"/>
</dbReference>
<gene>
    <name evidence="3" type="ordered locus">CHAB381_1410</name>
</gene>
<organism evidence="3 4">
    <name type="scientific">Campylobacter hominis (strain ATCC BAA-381 / DSM 21671 / CCUG 45161 / LMG 19568 / NCTC 13146 / CH001A)</name>
    <dbReference type="NCBI Taxonomy" id="360107"/>
    <lineage>
        <taxon>Bacteria</taxon>
        <taxon>Pseudomonadati</taxon>
        <taxon>Campylobacterota</taxon>
        <taxon>Epsilonproteobacteria</taxon>
        <taxon>Campylobacterales</taxon>
        <taxon>Campylobacteraceae</taxon>
        <taxon>Campylobacter</taxon>
    </lineage>
</organism>
<accession>A7I368</accession>
<evidence type="ECO:0000259" key="2">
    <source>
        <dbReference type="SMART" id="SM00894"/>
    </source>
</evidence>
<dbReference type="AlphaFoldDB" id="A7I368"/>
<dbReference type="eggNOG" id="COG1864">
    <property type="taxonomic scope" value="Bacteria"/>
</dbReference>
<dbReference type="GO" id="GO:0003677">
    <property type="term" value="F:DNA binding"/>
    <property type="evidence" value="ECO:0007669"/>
    <property type="project" value="UniProtKB-KW"/>
</dbReference>
<evidence type="ECO:0000256" key="1">
    <source>
        <dbReference type="SAM" id="SignalP"/>
    </source>
</evidence>
<evidence type="ECO:0000313" key="3">
    <source>
        <dbReference type="EMBL" id="ABS51118.1"/>
    </source>
</evidence>
<dbReference type="Pfam" id="PF05901">
    <property type="entry name" value="Excalibur"/>
    <property type="match status" value="1"/>
</dbReference>
<dbReference type="RefSeq" id="WP_012109262.1">
    <property type="nucleotide sequence ID" value="NC_009714.1"/>
</dbReference>
<evidence type="ECO:0000313" key="4">
    <source>
        <dbReference type="Proteomes" id="UP000002407"/>
    </source>
</evidence>
<reference evidence="4" key="1">
    <citation type="submission" date="2007-07" db="EMBL/GenBank/DDBJ databases">
        <title>Complete genome sequence of Campylobacter hominis ATCC BAA-381, a commensal isolated from the human gastrointestinal tract.</title>
        <authorList>
            <person name="Fouts D.E."/>
            <person name="Mongodin E.F."/>
            <person name="Puiu D."/>
            <person name="Sebastian Y."/>
            <person name="Miller W.G."/>
            <person name="Mandrell R.E."/>
            <person name="Nelson K.E."/>
        </authorList>
    </citation>
    <scope>NUCLEOTIDE SEQUENCE [LARGE SCALE GENOMIC DNA]</scope>
    <source>
        <strain evidence="4">ATCC BAA-381 / LMG 19568 / NCTC 13146 / CH001A</strain>
    </source>
</reference>
<keyword evidence="3" id="KW-0238">DNA-binding</keyword>
<dbReference type="HOGENOM" id="CLU_191432_0_0_7"/>
<protein>
    <submittedName>
        <fullName evidence="3">Cold-shock protein, DNA-binding</fullName>
    </submittedName>
</protein>
<dbReference type="SMART" id="SM00894">
    <property type="entry name" value="Excalibur"/>
    <property type="match status" value="1"/>
</dbReference>
<dbReference type="InterPro" id="IPR008613">
    <property type="entry name" value="Excalibur_Ca-bd_domain"/>
</dbReference>
<keyword evidence="1" id="KW-0732">Signal</keyword>
<proteinExistence type="predicted"/>
<feature type="domain" description="Excalibur calcium-binding" evidence="2">
    <location>
        <begin position="26"/>
        <end position="61"/>
    </location>
</feature>
<feature type="chain" id="PRO_5002707652" evidence="1">
    <location>
        <begin position="21"/>
        <end position="66"/>
    </location>
</feature>
<keyword evidence="4" id="KW-1185">Reference proteome</keyword>
<sequence>MKKILMALFLVGFSSSVLMAEVDCSKKKYCKQMKSCKEAKEYFKKCGFKNLDRDGDGIPCENVCKK</sequence>